<keyword evidence="2" id="KW-1185">Reference proteome</keyword>
<sequence length="71" mass="8058">MKNFNSRKLKKCFVQLDFASVENEAQIREQSSYKNLKENIDIILGSSNIPSVSGITSDKSHNFGDKSFPYI</sequence>
<gene>
    <name evidence="1" type="ORF">MAR_010401</name>
</gene>
<name>A0ABY7E1G6_MYAAR</name>
<reference evidence="1" key="1">
    <citation type="submission" date="2022-11" db="EMBL/GenBank/DDBJ databases">
        <title>Centuries of genome instability and evolution in soft-shell clam transmissible cancer (bioRxiv).</title>
        <authorList>
            <person name="Hart S.F.M."/>
            <person name="Yonemitsu M.A."/>
            <person name="Giersch R.M."/>
            <person name="Beal B.F."/>
            <person name="Arriagada G."/>
            <person name="Davis B.W."/>
            <person name="Ostrander E.A."/>
            <person name="Goff S.P."/>
            <person name="Metzger M.J."/>
        </authorList>
    </citation>
    <scope>NUCLEOTIDE SEQUENCE</scope>
    <source>
        <strain evidence="1">MELC-2E11</strain>
        <tissue evidence="1">Siphon/mantle</tissue>
    </source>
</reference>
<accession>A0ABY7E1G6</accession>
<dbReference type="Proteomes" id="UP001164746">
    <property type="component" value="Chromosome 4"/>
</dbReference>
<protein>
    <submittedName>
        <fullName evidence="1">Uncharacterized protein</fullName>
    </submittedName>
</protein>
<evidence type="ECO:0000313" key="2">
    <source>
        <dbReference type="Proteomes" id="UP001164746"/>
    </source>
</evidence>
<dbReference type="EMBL" id="CP111015">
    <property type="protein sequence ID" value="WAR03843.1"/>
    <property type="molecule type" value="Genomic_DNA"/>
</dbReference>
<proteinExistence type="predicted"/>
<organism evidence="1 2">
    <name type="scientific">Mya arenaria</name>
    <name type="common">Soft-shell clam</name>
    <dbReference type="NCBI Taxonomy" id="6604"/>
    <lineage>
        <taxon>Eukaryota</taxon>
        <taxon>Metazoa</taxon>
        <taxon>Spiralia</taxon>
        <taxon>Lophotrochozoa</taxon>
        <taxon>Mollusca</taxon>
        <taxon>Bivalvia</taxon>
        <taxon>Autobranchia</taxon>
        <taxon>Heteroconchia</taxon>
        <taxon>Euheterodonta</taxon>
        <taxon>Imparidentia</taxon>
        <taxon>Neoheterodontei</taxon>
        <taxon>Myida</taxon>
        <taxon>Myoidea</taxon>
        <taxon>Myidae</taxon>
        <taxon>Mya</taxon>
    </lineage>
</organism>
<evidence type="ECO:0000313" key="1">
    <source>
        <dbReference type="EMBL" id="WAR03843.1"/>
    </source>
</evidence>